<accession>A0A6A5QRJ0</accession>
<dbReference type="EMBL" id="ML979134">
    <property type="protein sequence ID" value="KAF1918371.1"/>
    <property type="molecule type" value="Genomic_DNA"/>
</dbReference>
<dbReference type="Proteomes" id="UP000800096">
    <property type="component" value="Unassembled WGS sequence"/>
</dbReference>
<evidence type="ECO:0000313" key="1">
    <source>
        <dbReference type="EMBL" id="KAF1918371.1"/>
    </source>
</evidence>
<keyword evidence="2" id="KW-1185">Reference proteome</keyword>
<organism evidence="1 2">
    <name type="scientific">Ampelomyces quisqualis</name>
    <name type="common">Powdery mildew agent</name>
    <dbReference type="NCBI Taxonomy" id="50730"/>
    <lineage>
        <taxon>Eukaryota</taxon>
        <taxon>Fungi</taxon>
        <taxon>Dikarya</taxon>
        <taxon>Ascomycota</taxon>
        <taxon>Pezizomycotina</taxon>
        <taxon>Dothideomycetes</taxon>
        <taxon>Pleosporomycetidae</taxon>
        <taxon>Pleosporales</taxon>
        <taxon>Pleosporineae</taxon>
        <taxon>Phaeosphaeriaceae</taxon>
        <taxon>Ampelomyces</taxon>
    </lineage>
</organism>
<sequence length="302" mass="34597">MSAAQDSTTPTLRSQQEFFITGMVPVAAAPDTDCSICTEGLTKDVVQILTYVGSGSNVSDLRDYFRNLIASQCSLPGLTVTDDFMLEEFANGEEPRFSSILKQLRYKTKLEDHEAEWWKNYLHSVFAACVGHTRGLNRLETAEIREEALRTHDVQCTTDPYPADNNNVPQCPIARPLEATFWSWANRRHEVTWGYHRKMQRELAVNQLAAILGIGLGFVRRIGDVSRHSGLSAHIIRMCLIQYDTCLIRFERELQEWYRHEEEEHGEEYAKRLVDMARSRAVEAQQYNGVVRGMDVLTEGWY</sequence>
<dbReference type="AlphaFoldDB" id="A0A6A5QRJ0"/>
<protein>
    <submittedName>
        <fullName evidence="1">Uncharacterized protein</fullName>
    </submittedName>
</protein>
<gene>
    <name evidence="1" type="ORF">BDU57DRAFT_572557</name>
</gene>
<reference evidence="1" key="1">
    <citation type="journal article" date="2020" name="Stud. Mycol.">
        <title>101 Dothideomycetes genomes: a test case for predicting lifestyles and emergence of pathogens.</title>
        <authorList>
            <person name="Haridas S."/>
            <person name="Albert R."/>
            <person name="Binder M."/>
            <person name="Bloem J."/>
            <person name="Labutti K."/>
            <person name="Salamov A."/>
            <person name="Andreopoulos B."/>
            <person name="Baker S."/>
            <person name="Barry K."/>
            <person name="Bills G."/>
            <person name="Bluhm B."/>
            <person name="Cannon C."/>
            <person name="Castanera R."/>
            <person name="Culley D."/>
            <person name="Daum C."/>
            <person name="Ezra D."/>
            <person name="Gonzalez J."/>
            <person name="Henrissat B."/>
            <person name="Kuo A."/>
            <person name="Liang C."/>
            <person name="Lipzen A."/>
            <person name="Lutzoni F."/>
            <person name="Magnuson J."/>
            <person name="Mondo S."/>
            <person name="Nolan M."/>
            <person name="Ohm R."/>
            <person name="Pangilinan J."/>
            <person name="Park H.-J."/>
            <person name="Ramirez L."/>
            <person name="Alfaro M."/>
            <person name="Sun H."/>
            <person name="Tritt A."/>
            <person name="Yoshinaga Y."/>
            <person name="Zwiers L.-H."/>
            <person name="Turgeon B."/>
            <person name="Goodwin S."/>
            <person name="Spatafora J."/>
            <person name="Crous P."/>
            <person name="Grigoriev I."/>
        </authorList>
    </citation>
    <scope>NUCLEOTIDE SEQUENCE</scope>
    <source>
        <strain evidence="1">HMLAC05119</strain>
    </source>
</reference>
<evidence type="ECO:0000313" key="2">
    <source>
        <dbReference type="Proteomes" id="UP000800096"/>
    </source>
</evidence>
<proteinExistence type="predicted"/>
<name>A0A6A5QRJ0_AMPQU</name>